<gene>
    <name evidence="1" type="ORF">SARC_14819</name>
</gene>
<keyword evidence="2" id="KW-1185">Reference proteome</keyword>
<organism evidence="1 2">
    <name type="scientific">Sphaeroforma arctica JP610</name>
    <dbReference type="NCBI Taxonomy" id="667725"/>
    <lineage>
        <taxon>Eukaryota</taxon>
        <taxon>Ichthyosporea</taxon>
        <taxon>Ichthyophonida</taxon>
        <taxon>Sphaeroforma</taxon>
    </lineage>
</organism>
<reference evidence="1 2" key="1">
    <citation type="submission" date="2011-02" db="EMBL/GenBank/DDBJ databases">
        <title>The Genome Sequence of Sphaeroforma arctica JP610.</title>
        <authorList>
            <consortium name="The Broad Institute Genome Sequencing Platform"/>
            <person name="Russ C."/>
            <person name="Cuomo C."/>
            <person name="Young S.K."/>
            <person name="Zeng Q."/>
            <person name="Gargeya S."/>
            <person name="Alvarado L."/>
            <person name="Berlin A."/>
            <person name="Chapman S.B."/>
            <person name="Chen Z."/>
            <person name="Freedman E."/>
            <person name="Gellesch M."/>
            <person name="Goldberg J."/>
            <person name="Griggs A."/>
            <person name="Gujja S."/>
            <person name="Heilman E."/>
            <person name="Heiman D."/>
            <person name="Howarth C."/>
            <person name="Mehta T."/>
            <person name="Neiman D."/>
            <person name="Pearson M."/>
            <person name="Roberts A."/>
            <person name="Saif S."/>
            <person name="Shea T."/>
            <person name="Shenoy N."/>
            <person name="Sisk P."/>
            <person name="Stolte C."/>
            <person name="Sykes S."/>
            <person name="White J."/>
            <person name="Yandava C."/>
            <person name="Burger G."/>
            <person name="Gray M.W."/>
            <person name="Holland P.W.H."/>
            <person name="King N."/>
            <person name="Lang F.B.F."/>
            <person name="Roger A.J."/>
            <person name="Ruiz-Trillo I."/>
            <person name="Haas B."/>
            <person name="Nusbaum C."/>
            <person name="Birren B."/>
        </authorList>
    </citation>
    <scope>NUCLEOTIDE SEQUENCE [LARGE SCALE GENOMIC DNA]</scope>
    <source>
        <strain evidence="1 2">JP610</strain>
    </source>
</reference>
<evidence type="ECO:0000313" key="1">
    <source>
        <dbReference type="EMBL" id="KNC72621.1"/>
    </source>
</evidence>
<protein>
    <submittedName>
        <fullName evidence="1">Uncharacterized protein</fullName>
    </submittedName>
</protein>
<dbReference type="GeneID" id="25915323"/>
<dbReference type="EMBL" id="KQ246740">
    <property type="protein sequence ID" value="KNC72621.1"/>
    <property type="molecule type" value="Genomic_DNA"/>
</dbReference>
<feature type="non-terminal residue" evidence="1">
    <location>
        <position position="77"/>
    </location>
</feature>
<accession>A0A0L0F7U6</accession>
<proteinExistence type="predicted"/>
<dbReference type="RefSeq" id="XP_014146523.1">
    <property type="nucleotide sequence ID" value="XM_014291048.1"/>
</dbReference>
<dbReference type="Proteomes" id="UP000054560">
    <property type="component" value="Unassembled WGS sequence"/>
</dbReference>
<dbReference type="AlphaFoldDB" id="A0A0L0F7U6"/>
<evidence type="ECO:0000313" key="2">
    <source>
        <dbReference type="Proteomes" id="UP000054560"/>
    </source>
</evidence>
<sequence>MKYLPEAVDRLVQNEQKYRDEVEANVQGIDHQARMAELDNERWLLSNALHYLFKLVRDDVMGLYPVLVDAHVLSTQD</sequence>
<name>A0A0L0F7U6_9EUKA</name>